<evidence type="ECO:0000259" key="3">
    <source>
        <dbReference type="PROSITE" id="PS50966"/>
    </source>
</evidence>
<evidence type="ECO:0000313" key="6">
    <source>
        <dbReference type="EMBL" id="CAB4953323.1"/>
    </source>
</evidence>
<dbReference type="InterPro" id="IPR007527">
    <property type="entry name" value="Znf_SWIM"/>
</dbReference>
<dbReference type="GO" id="GO:0005524">
    <property type="term" value="F:ATP binding"/>
    <property type="evidence" value="ECO:0007669"/>
    <property type="project" value="InterPro"/>
</dbReference>
<dbReference type="SUPFAM" id="SSF52540">
    <property type="entry name" value="P-loop containing nucleoside triphosphate hydrolases"/>
    <property type="match status" value="2"/>
</dbReference>
<dbReference type="InterPro" id="IPR001650">
    <property type="entry name" value="Helicase_C-like"/>
</dbReference>
<name>A0A6J7KEM1_9ZZZZ</name>
<dbReference type="SMART" id="SM00490">
    <property type="entry name" value="HELICc"/>
    <property type="match status" value="1"/>
</dbReference>
<sequence>MSHSMNYDDIVRLVGRQTFERGLDYADAGHVDEFRWFGAGTQLFGTVIGNRTTPYTVVVSFGAGGKAGADGVSGTCTCPMAWNCKHVAALLIASQQETGLPTGATLGATTPWRRALAPLAHPAHAEREFDPLGLQFSLLAPPRETRYSAPVVSSAQRLGVRPVTMGKQGRWVRGQLNWTSLGYSRAHYVPDHLRIMSSLVALSSARGQYMRYDSQWLYLDDFPSRSLWEVLAEAQSCGMGLIYDGKGQQQVTVETSPATLELDITATASGLVIAPALTVAGELVGQGQFGFTGNPAHGVFAWEDPGSGPQDVRLTLAPLPGGVSPEVREFALSHQAILVPPADESAFTSEFLPQISRSASLTSSDGSFEFPQNPAPHLALTITHQPGVMAALDWRWEYCAPGGTPPPDGPVPGTERPLSSSHGASAFRDPDREAEVLRSLESFMARFPDLTYESMGRRRLSVGTTLTGVLAISFLDSGVPELQALDFVCVRTQGVSPDYRQAAGAPSITLAALERPGSRDWFDLSVTVTIDDEAVPFDALFRALVLGEELLVLPSGTYFALDRPELQRLRHLIEEARGLQESATDGLGLSRFQTDLWAELEDLGVVDQQTAAWREVVAGLADGADVSVQDLPVGIEATLRSYQQAGFDWLSFLHDHHLGGILADDMGLGKTLQAIAFIARAREAGSGPFLVVAPTSVVSNWATECARFAPGLSVVTISETSKKRMSSLAEAAGSADIVITSYTLFRLDFDEVDAIEWAGLFLDEAQFVKNHRSAAHQCARRLRAPFKVAITGTPLENNLMELWSLLSITAPGLFPSPTRFGEYYQKPIERDLDDERLAQLRRRMRPFMLRRTKEQVAADLPAKQEQVLELELHPKHRKVYDTYLQRERKKVLRLIDDMNANRFEIFRSLTMLRQLSLDASLYDDRYSHIPSTKLDALTELLADIVAEGHRTLIFSQFTTYLKKARSRLDEAGISTSYLDGRTKNRAKAIADFKDGNNPVFLISLKAGGFGLNLTEADFCILLDPWWNPATEAQAVDRVHRIGQTRKVMVYRMVSKDTIEEKVMALKAAKAQLFDSVMEGAAGSGTGLTASDIRELLG</sequence>
<evidence type="ECO:0000256" key="2">
    <source>
        <dbReference type="SAM" id="MobiDB-lite"/>
    </source>
</evidence>
<evidence type="ECO:0000259" key="5">
    <source>
        <dbReference type="PROSITE" id="PS51194"/>
    </source>
</evidence>
<dbReference type="InterPro" id="IPR014001">
    <property type="entry name" value="Helicase_ATP-bd"/>
</dbReference>
<accession>A0A6J7KEM1</accession>
<dbReference type="CDD" id="cd18012">
    <property type="entry name" value="DEXQc_arch_SWI2_SNF2"/>
    <property type="match status" value="1"/>
</dbReference>
<gene>
    <name evidence="6" type="ORF">UFOPK3772_01694</name>
</gene>
<keyword evidence="1" id="KW-0378">Hydrolase</keyword>
<dbReference type="PANTHER" id="PTHR10799">
    <property type="entry name" value="SNF2/RAD54 HELICASE FAMILY"/>
    <property type="match status" value="1"/>
</dbReference>
<feature type="domain" description="Helicase C-terminal" evidence="5">
    <location>
        <begin position="936"/>
        <end position="1088"/>
    </location>
</feature>
<protein>
    <submittedName>
        <fullName evidence="6">Unannotated protein</fullName>
    </submittedName>
</protein>
<dbReference type="AlphaFoldDB" id="A0A6J7KEM1"/>
<dbReference type="Pfam" id="PF04434">
    <property type="entry name" value="SWIM"/>
    <property type="match status" value="1"/>
</dbReference>
<dbReference type="Pfam" id="PF00271">
    <property type="entry name" value="Helicase_C"/>
    <property type="match status" value="1"/>
</dbReference>
<dbReference type="PROSITE" id="PS51192">
    <property type="entry name" value="HELICASE_ATP_BIND_1"/>
    <property type="match status" value="1"/>
</dbReference>
<evidence type="ECO:0000259" key="4">
    <source>
        <dbReference type="PROSITE" id="PS51192"/>
    </source>
</evidence>
<dbReference type="GO" id="GO:0016787">
    <property type="term" value="F:hydrolase activity"/>
    <property type="evidence" value="ECO:0007669"/>
    <property type="project" value="UniProtKB-KW"/>
</dbReference>
<dbReference type="InterPro" id="IPR027417">
    <property type="entry name" value="P-loop_NTPase"/>
</dbReference>
<dbReference type="PROSITE" id="PS50966">
    <property type="entry name" value="ZF_SWIM"/>
    <property type="match status" value="1"/>
</dbReference>
<reference evidence="6" key="1">
    <citation type="submission" date="2020-05" db="EMBL/GenBank/DDBJ databases">
        <authorList>
            <person name="Chiriac C."/>
            <person name="Salcher M."/>
            <person name="Ghai R."/>
            <person name="Kavagutti S V."/>
        </authorList>
    </citation>
    <scope>NUCLEOTIDE SEQUENCE</scope>
</reference>
<dbReference type="PROSITE" id="PS51194">
    <property type="entry name" value="HELICASE_CTER"/>
    <property type="match status" value="1"/>
</dbReference>
<dbReference type="InterPro" id="IPR000330">
    <property type="entry name" value="SNF2_N"/>
</dbReference>
<feature type="domain" description="SWIM-type" evidence="3">
    <location>
        <begin position="55"/>
        <end position="95"/>
    </location>
</feature>
<dbReference type="SMART" id="SM00487">
    <property type="entry name" value="DEXDc"/>
    <property type="match status" value="1"/>
</dbReference>
<feature type="domain" description="Helicase ATP-binding" evidence="4">
    <location>
        <begin position="651"/>
        <end position="812"/>
    </location>
</feature>
<dbReference type="Pfam" id="PF00176">
    <property type="entry name" value="SNF2-rel_dom"/>
    <property type="match status" value="1"/>
</dbReference>
<dbReference type="Gene3D" id="3.40.50.300">
    <property type="entry name" value="P-loop containing nucleotide triphosphate hydrolases"/>
    <property type="match status" value="1"/>
</dbReference>
<evidence type="ECO:0000256" key="1">
    <source>
        <dbReference type="ARBA" id="ARBA00022801"/>
    </source>
</evidence>
<feature type="region of interest" description="Disordered" evidence="2">
    <location>
        <begin position="401"/>
        <end position="430"/>
    </location>
</feature>
<dbReference type="EMBL" id="CAFBNE010000051">
    <property type="protein sequence ID" value="CAB4953323.1"/>
    <property type="molecule type" value="Genomic_DNA"/>
</dbReference>
<dbReference type="CDD" id="cd18793">
    <property type="entry name" value="SF2_C_SNF"/>
    <property type="match status" value="1"/>
</dbReference>
<organism evidence="6">
    <name type="scientific">freshwater metagenome</name>
    <dbReference type="NCBI Taxonomy" id="449393"/>
    <lineage>
        <taxon>unclassified sequences</taxon>
        <taxon>metagenomes</taxon>
        <taxon>ecological metagenomes</taxon>
    </lineage>
</organism>
<dbReference type="Gene3D" id="3.40.50.10810">
    <property type="entry name" value="Tandem AAA-ATPase domain"/>
    <property type="match status" value="1"/>
</dbReference>
<proteinExistence type="predicted"/>
<dbReference type="InterPro" id="IPR049730">
    <property type="entry name" value="SNF2/RAD54-like_C"/>
</dbReference>
<dbReference type="GO" id="GO:0008270">
    <property type="term" value="F:zinc ion binding"/>
    <property type="evidence" value="ECO:0007669"/>
    <property type="project" value="InterPro"/>
</dbReference>
<dbReference type="InterPro" id="IPR038718">
    <property type="entry name" value="SNF2-like_sf"/>
</dbReference>